<name>A0A8R2RAB2_BOMMO</name>
<reference evidence="2" key="1">
    <citation type="journal article" date="2008" name="Insect Biochem. Mol. Biol.">
        <title>The genome of a lepidopteran model insect, the silkworm Bombyx mori.</title>
        <authorList>
            <consortium name="International Silkworm Genome Consortium"/>
        </authorList>
    </citation>
    <scope>NUCLEOTIDE SEQUENCE [LARGE SCALE GENOMIC DNA]</scope>
    <source>
        <strain evidence="2">p50T</strain>
    </source>
</reference>
<evidence type="ECO:0000313" key="1">
    <source>
        <dbReference type="EnsemblMetazoa" id="XP_037877585.1"/>
    </source>
</evidence>
<keyword evidence="2" id="KW-1185">Reference proteome</keyword>
<dbReference type="EnsemblMetazoa" id="XM_038021657.1">
    <property type="protein sequence ID" value="XP_037877585.1"/>
    <property type="gene ID" value="LOC119631173"/>
</dbReference>
<dbReference type="Proteomes" id="UP000005204">
    <property type="component" value="Unassembled WGS sequence"/>
</dbReference>
<evidence type="ECO:0000313" key="2">
    <source>
        <dbReference type="Proteomes" id="UP000005204"/>
    </source>
</evidence>
<proteinExistence type="predicted"/>
<dbReference type="AlphaFoldDB" id="A0A8R2RAB2"/>
<reference evidence="1" key="2">
    <citation type="submission" date="2022-06" db="UniProtKB">
        <authorList>
            <consortium name="EnsemblMetazoa"/>
        </authorList>
    </citation>
    <scope>IDENTIFICATION</scope>
    <source>
        <strain evidence="1">p50T (Dazao)</strain>
    </source>
</reference>
<organism evidence="1 2">
    <name type="scientific">Bombyx mori</name>
    <name type="common">Silk moth</name>
    <dbReference type="NCBI Taxonomy" id="7091"/>
    <lineage>
        <taxon>Eukaryota</taxon>
        <taxon>Metazoa</taxon>
        <taxon>Ecdysozoa</taxon>
        <taxon>Arthropoda</taxon>
        <taxon>Hexapoda</taxon>
        <taxon>Insecta</taxon>
        <taxon>Pterygota</taxon>
        <taxon>Neoptera</taxon>
        <taxon>Endopterygota</taxon>
        <taxon>Lepidoptera</taxon>
        <taxon>Glossata</taxon>
        <taxon>Ditrysia</taxon>
        <taxon>Bombycoidea</taxon>
        <taxon>Bombycidae</taxon>
        <taxon>Bombycinae</taxon>
        <taxon>Bombyx</taxon>
    </lineage>
</organism>
<accession>A0A8R2RAB2</accession>
<protein>
    <submittedName>
        <fullName evidence="1">Uncharacterized protein</fullName>
    </submittedName>
</protein>
<sequence length="132" mass="15001">MNSQLEEQVASLIQECQDTERQKSWLLERVIRSQRLGNELATAVKRQSFRVKKSKSTVTAEYTQARAVNEQLKQVMETMNTEFPQLNYTFEGILNMLNINGARKFSGPTEDGACLCIDEENAENVAEKPLCP</sequence>